<dbReference type="PANTHER" id="PTHR47331:SF5">
    <property type="entry name" value="RIBONUCLEASE H"/>
    <property type="match status" value="1"/>
</dbReference>
<keyword evidence="1" id="KW-1185">Reference proteome</keyword>
<evidence type="ECO:0000313" key="2">
    <source>
        <dbReference type="WBParaSite" id="EN70_11901"/>
    </source>
</evidence>
<name>A0A1I7VBF1_LOALO</name>
<dbReference type="WBParaSite" id="EN70_11901">
    <property type="protein sequence ID" value="EN70_11901"/>
    <property type="gene ID" value="EN70_11901"/>
</dbReference>
<protein>
    <submittedName>
        <fullName evidence="2">DUF1758 domain-containing protein</fullName>
    </submittedName>
</protein>
<evidence type="ECO:0000313" key="1">
    <source>
        <dbReference type="Proteomes" id="UP000095285"/>
    </source>
</evidence>
<reference evidence="1" key="1">
    <citation type="submission" date="2012-04" db="EMBL/GenBank/DDBJ databases">
        <title>The Genome Sequence of Loa loa.</title>
        <authorList>
            <consortium name="The Broad Institute Genome Sequencing Platform"/>
            <consortium name="Broad Institute Genome Sequencing Center for Infectious Disease"/>
            <person name="Nutman T.B."/>
            <person name="Fink D.L."/>
            <person name="Russ C."/>
            <person name="Young S."/>
            <person name="Zeng Q."/>
            <person name="Gargeya S."/>
            <person name="Alvarado L."/>
            <person name="Berlin A."/>
            <person name="Chapman S.B."/>
            <person name="Chen Z."/>
            <person name="Freedman E."/>
            <person name="Gellesch M."/>
            <person name="Goldberg J."/>
            <person name="Griggs A."/>
            <person name="Gujja S."/>
            <person name="Heilman E.R."/>
            <person name="Heiman D."/>
            <person name="Howarth C."/>
            <person name="Mehta T."/>
            <person name="Neiman D."/>
            <person name="Pearson M."/>
            <person name="Roberts A."/>
            <person name="Saif S."/>
            <person name="Shea T."/>
            <person name="Shenoy N."/>
            <person name="Sisk P."/>
            <person name="Stolte C."/>
            <person name="Sykes S."/>
            <person name="White J."/>
            <person name="Yandava C."/>
            <person name="Haas B."/>
            <person name="Henn M.R."/>
            <person name="Nusbaum C."/>
            <person name="Birren B."/>
        </authorList>
    </citation>
    <scope>NUCLEOTIDE SEQUENCE [LARGE SCALE GENOMIC DNA]</scope>
</reference>
<accession>A0A1I7VBF1</accession>
<dbReference type="STRING" id="7209.A0A1I7VBF1"/>
<dbReference type="PANTHER" id="PTHR47331">
    <property type="entry name" value="PHD-TYPE DOMAIN-CONTAINING PROTEIN"/>
    <property type="match status" value="1"/>
</dbReference>
<sequence>MQQVIASKGSVHASTAKANTIRRCATKNMALSIMVPTTKKQIQQSSFTKSANQPPRQEDYLTDKLQIVNPTSYDINYITNQKQLDDSEEYWRRPDIIIGADHFFEFMQPYKVHRMSSGFYLLQTKGGPIITGCGYTNMPCKSDSFNINSISVTTVITNQDIDQFWKLEVIGIQEQPNEHDDEKALEQFKNCITKENKRYQVSWPWKDSKINLQDNYSLCYGRLRTLIKRLQTNPSLLERYDEIIKEQLQSNIIEKVTTNMDQEGIIHYLPYHEVLTPGKATTKLRIVYDASAHINGEKSLNKFYIVVPLHYLT</sequence>
<reference evidence="2" key="2">
    <citation type="submission" date="2016-11" db="UniProtKB">
        <authorList>
            <consortium name="WormBaseParasite"/>
        </authorList>
    </citation>
    <scope>IDENTIFICATION</scope>
</reference>
<organism evidence="1 2">
    <name type="scientific">Loa loa</name>
    <name type="common">Eye worm</name>
    <name type="synonym">Filaria loa</name>
    <dbReference type="NCBI Taxonomy" id="7209"/>
    <lineage>
        <taxon>Eukaryota</taxon>
        <taxon>Metazoa</taxon>
        <taxon>Ecdysozoa</taxon>
        <taxon>Nematoda</taxon>
        <taxon>Chromadorea</taxon>
        <taxon>Rhabditida</taxon>
        <taxon>Spirurina</taxon>
        <taxon>Spiruromorpha</taxon>
        <taxon>Filarioidea</taxon>
        <taxon>Onchocercidae</taxon>
        <taxon>Loa</taxon>
    </lineage>
</organism>
<dbReference type="AlphaFoldDB" id="A0A1I7VBF1"/>
<dbReference type="Proteomes" id="UP000095285">
    <property type="component" value="Unassembled WGS sequence"/>
</dbReference>
<proteinExistence type="predicted"/>